<protein>
    <recommendedName>
        <fullName evidence="3">Reverse transcriptase zinc-binding domain-containing protein</fullName>
    </recommendedName>
</protein>
<dbReference type="Proteomes" id="UP000242715">
    <property type="component" value="Unassembled WGS sequence"/>
</dbReference>
<dbReference type="PANTHER" id="PTHR36617:SF5">
    <property type="entry name" value="OS05G0421675 PROTEIN"/>
    <property type="match status" value="1"/>
</dbReference>
<gene>
    <name evidence="1" type="ORF">TSUD_425400</name>
</gene>
<dbReference type="PANTHER" id="PTHR36617">
    <property type="entry name" value="PROTEIN, PUTATIVE-RELATED"/>
    <property type="match status" value="1"/>
</dbReference>
<evidence type="ECO:0008006" key="3">
    <source>
        <dbReference type="Google" id="ProtNLM"/>
    </source>
</evidence>
<sequence length="151" mass="17228">LRVFNTALLGKWCWRMLVDKSGLWYRTLAARYGEEAGKVLEGGSRGSSWWREIVKIRDGEGAEGGMGWFAQGIERKVGSGAETFFWSDLWLGGVPLCVRYRRLFDLSLNRMSTVAEMSALGWGGGGEAWLWRRQLWAWEEEMVEECRALLA</sequence>
<feature type="non-terminal residue" evidence="1">
    <location>
        <position position="1"/>
    </location>
</feature>
<keyword evidence="2" id="KW-1185">Reference proteome</keyword>
<evidence type="ECO:0000313" key="1">
    <source>
        <dbReference type="EMBL" id="GAU10862.1"/>
    </source>
</evidence>
<feature type="non-terminal residue" evidence="1">
    <location>
        <position position="151"/>
    </location>
</feature>
<evidence type="ECO:0000313" key="2">
    <source>
        <dbReference type="Proteomes" id="UP000242715"/>
    </source>
</evidence>
<dbReference type="AlphaFoldDB" id="A0A1B5Z9V3"/>
<dbReference type="EMBL" id="BCLP01053539">
    <property type="protein sequence ID" value="GAU10862.1"/>
    <property type="molecule type" value="Genomic_DNA"/>
</dbReference>
<organism evidence="1 2">
    <name type="scientific">Trifolium subterraneum</name>
    <name type="common">Subterranean clover</name>
    <dbReference type="NCBI Taxonomy" id="3900"/>
    <lineage>
        <taxon>Eukaryota</taxon>
        <taxon>Viridiplantae</taxon>
        <taxon>Streptophyta</taxon>
        <taxon>Embryophyta</taxon>
        <taxon>Tracheophyta</taxon>
        <taxon>Spermatophyta</taxon>
        <taxon>Magnoliopsida</taxon>
        <taxon>eudicotyledons</taxon>
        <taxon>Gunneridae</taxon>
        <taxon>Pentapetalae</taxon>
        <taxon>rosids</taxon>
        <taxon>fabids</taxon>
        <taxon>Fabales</taxon>
        <taxon>Fabaceae</taxon>
        <taxon>Papilionoideae</taxon>
        <taxon>50 kb inversion clade</taxon>
        <taxon>NPAAA clade</taxon>
        <taxon>Hologalegina</taxon>
        <taxon>IRL clade</taxon>
        <taxon>Trifolieae</taxon>
        <taxon>Trifolium</taxon>
    </lineage>
</organism>
<accession>A0A1B5Z9V3</accession>
<comment type="caution">
    <text evidence="1">The sequence shown here is derived from an EMBL/GenBank/DDBJ whole genome shotgun (WGS) entry which is preliminary data.</text>
</comment>
<proteinExistence type="predicted"/>
<name>A0A1B5Z9V3_TRISU</name>
<reference evidence="2" key="1">
    <citation type="journal article" date="2017" name="Front. Plant Sci.">
        <title>Climate Clever Clovers: New Paradigm to Reduce the Environmental Footprint of Ruminants by Breeding Low Methanogenic Forages Utilizing Haplotype Variation.</title>
        <authorList>
            <person name="Kaur P."/>
            <person name="Appels R."/>
            <person name="Bayer P.E."/>
            <person name="Keeble-Gagnere G."/>
            <person name="Wang J."/>
            <person name="Hirakawa H."/>
            <person name="Shirasawa K."/>
            <person name="Vercoe P."/>
            <person name="Stefanova K."/>
            <person name="Durmic Z."/>
            <person name="Nichols P."/>
            <person name="Revell C."/>
            <person name="Isobe S.N."/>
            <person name="Edwards D."/>
            <person name="Erskine W."/>
        </authorList>
    </citation>
    <scope>NUCLEOTIDE SEQUENCE [LARGE SCALE GENOMIC DNA]</scope>
    <source>
        <strain evidence="2">cv. Daliak</strain>
    </source>
</reference>